<name>A0A1J4J172_9EUKA</name>
<dbReference type="PANTHER" id="PTHR15243">
    <property type="entry name" value="SERINE/THREONINE-PROTEIN KINASE 19"/>
    <property type="match status" value="1"/>
</dbReference>
<gene>
    <name evidence="2" type="ORF">TRFO_40365</name>
</gene>
<dbReference type="EMBL" id="MLAK01001410">
    <property type="protein sequence ID" value="OHS93350.1"/>
    <property type="molecule type" value="Genomic_DNA"/>
</dbReference>
<evidence type="ECO:0000313" key="3">
    <source>
        <dbReference type="Proteomes" id="UP000179807"/>
    </source>
</evidence>
<sequence>MAEEEEYVSDSEDSEKYYIVNSSHQLFLDLRDKFYSRVKPHLDPNSFRGMALPSPIIFEAQLIQASDDRFSLRSDLEILIRKNIIRCFNLFISHYSSERYFMLEIDYIDTLERMNDKTINSFLNMIKEKRYISPTMSSKTLEEYGFTQYDIKYLINKKILLLNQGKGQQYSMSIPSSANVIASISSGRRALVNYLSKQKNKITERSNVERQNIKDSIFYGEFHVQELLGLGVFEEINIPGRPPQLILKRDPYPK</sequence>
<accession>A0A1J4J172</accession>
<proteinExistence type="inferred from homology"/>
<dbReference type="PANTHER" id="PTHR15243:SF0">
    <property type="entry name" value="SERINE_THREONINE-PROTEIN KINASE 19"/>
    <property type="match status" value="1"/>
</dbReference>
<comment type="similarity">
    <text evidence="1">Belongs to the STK19 family.</text>
</comment>
<evidence type="ECO:0000256" key="1">
    <source>
        <dbReference type="ARBA" id="ARBA00093458"/>
    </source>
</evidence>
<keyword evidence="3" id="KW-1185">Reference proteome</keyword>
<dbReference type="AlphaFoldDB" id="A0A1J4J172"/>
<reference evidence="2" key="1">
    <citation type="submission" date="2016-10" db="EMBL/GenBank/DDBJ databases">
        <authorList>
            <person name="Benchimol M."/>
            <person name="Almeida L.G."/>
            <person name="Vasconcelos A.T."/>
            <person name="Perreira-Neves A."/>
            <person name="Rosa I.A."/>
            <person name="Tasca T."/>
            <person name="Bogo M.R."/>
            <person name="de Souza W."/>
        </authorList>
    </citation>
    <scope>NUCLEOTIDE SEQUENCE [LARGE SCALE GENOMIC DNA]</scope>
    <source>
        <strain evidence="2">K</strain>
    </source>
</reference>
<dbReference type="InterPro" id="IPR018865">
    <property type="entry name" value="STK19-like"/>
</dbReference>
<dbReference type="GeneID" id="94847863"/>
<evidence type="ECO:0000313" key="2">
    <source>
        <dbReference type="EMBL" id="OHS93350.1"/>
    </source>
</evidence>
<protein>
    <submittedName>
        <fullName evidence="2">Uncharacterized protein</fullName>
    </submittedName>
</protein>
<dbReference type="OrthoDB" id="10564288at2759"/>
<dbReference type="VEuPathDB" id="TrichDB:TRFO_40365"/>
<organism evidence="2 3">
    <name type="scientific">Tritrichomonas foetus</name>
    <dbReference type="NCBI Taxonomy" id="1144522"/>
    <lineage>
        <taxon>Eukaryota</taxon>
        <taxon>Metamonada</taxon>
        <taxon>Parabasalia</taxon>
        <taxon>Tritrichomonadida</taxon>
        <taxon>Tritrichomonadidae</taxon>
        <taxon>Tritrichomonas</taxon>
    </lineage>
</organism>
<dbReference type="Proteomes" id="UP000179807">
    <property type="component" value="Unassembled WGS sequence"/>
</dbReference>
<comment type="caution">
    <text evidence="2">The sequence shown here is derived from an EMBL/GenBank/DDBJ whole genome shotgun (WGS) entry which is preliminary data.</text>
</comment>
<dbReference type="RefSeq" id="XP_068346487.1">
    <property type="nucleotide sequence ID" value="XM_068513159.1"/>
</dbReference>